<dbReference type="SUPFAM" id="SSF52317">
    <property type="entry name" value="Class I glutamine amidotransferase-like"/>
    <property type="match status" value="1"/>
</dbReference>
<keyword evidence="6 7" id="KW-0315">Glutamine amidotransferase</keyword>
<evidence type="ECO:0000256" key="2">
    <source>
        <dbReference type="ARBA" id="ARBA00022598"/>
    </source>
</evidence>
<dbReference type="Gene3D" id="3.40.50.880">
    <property type="match status" value="1"/>
</dbReference>
<dbReference type="CDD" id="cd05388">
    <property type="entry name" value="CobB_N"/>
    <property type="match status" value="1"/>
</dbReference>
<dbReference type="Gene3D" id="3.40.50.300">
    <property type="entry name" value="P-loop containing nucleotide triphosphate hydrolases"/>
    <property type="match status" value="1"/>
</dbReference>
<dbReference type="InterPro" id="IPR004484">
    <property type="entry name" value="CbiA/CobB_synth"/>
</dbReference>
<keyword evidence="2 7" id="KW-0436">Ligase</keyword>
<evidence type="ECO:0000256" key="1">
    <source>
        <dbReference type="ARBA" id="ARBA00001946"/>
    </source>
</evidence>
<dbReference type="GO" id="GO:0005524">
    <property type="term" value="F:ATP binding"/>
    <property type="evidence" value="ECO:0007669"/>
    <property type="project" value="UniProtKB-UniRule"/>
</dbReference>
<protein>
    <recommendedName>
        <fullName evidence="7">Cobyrinate a,c-diamide synthase</fullName>
        <ecNumber evidence="7">6.3.5.11</ecNumber>
    </recommendedName>
    <alternativeName>
        <fullName evidence="7">Cobyrinic acid a,c-diamide synthetase</fullName>
    </alternativeName>
</protein>
<dbReference type="KEGG" id="npz:ACX27_26570"/>
<organism evidence="10 11">
    <name type="scientific">Nostoc piscinale CENA21</name>
    <dbReference type="NCBI Taxonomy" id="224013"/>
    <lineage>
        <taxon>Bacteria</taxon>
        <taxon>Bacillati</taxon>
        <taxon>Cyanobacteriota</taxon>
        <taxon>Cyanophyceae</taxon>
        <taxon>Nostocales</taxon>
        <taxon>Nostocaceae</taxon>
        <taxon>Nostoc</taxon>
    </lineage>
</organism>
<evidence type="ECO:0000256" key="7">
    <source>
        <dbReference type="HAMAP-Rule" id="MF_00027"/>
    </source>
</evidence>
<comment type="similarity">
    <text evidence="7">Belongs to the CobB/CbiA family.</text>
</comment>
<evidence type="ECO:0000259" key="8">
    <source>
        <dbReference type="Pfam" id="PF01656"/>
    </source>
</evidence>
<gene>
    <name evidence="7" type="primary">cbiA</name>
    <name evidence="10" type="ORF">ACX27_26570</name>
</gene>
<comment type="domain">
    <text evidence="7">Comprises of two domains. The C-terminal domain contains the binding site for glutamine and catalyzes the hydrolysis of this substrate to glutamate and ammonia. The N-terminal domain is anticipated to bind ATP and cobyrinate and catalyzes the ultimate synthesis of the diamide product. The ammonia produced via the glutaminase domain is probably translocated to the adjacent domain via a molecular tunnel, where it reacts with an activated intermediate.</text>
</comment>
<dbReference type="Proteomes" id="UP000062645">
    <property type="component" value="Chromosome"/>
</dbReference>
<keyword evidence="11" id="KW-1185">Reference proteome</keyword>
<dbReference type="PATRIC" id="fig|224013.5.peg.6363"/>
<evidence type="ECO:0000256" key="3">
    <source>
        <dbReference type="ARBA" id="ARBA00022741"/>
    </source>
</evidence>
<dbReference type="GO" id="GO:0042242">
    <property type="term" value="F:cobyrinic acid a,c-diamide synthase activity"/>
    <property type="evidence" value="ECO:0007669"/>
    <property type="project" value="UniProtKB-UniRule"/>
</dbReference>
<dbReference type="CDD" id="cd03130">
    <property type="entry name" value="GATase1_CobB"/>
    <property type="match status" value="1"/>
</dbReference>
<reference evidence="10 11" key="2">
    <citation type="journal article" date="2016" name="Genome Announc.">
        <title>Draft Genome Sequence of the N2-Fixing Cyanobacterium Nostoc piscinale CENA21, Isolated from the Brazilian Amazon Floodplain.</title>
        <authorList>
            <person name="Leao T."/>
            <person name="Guimaraes P.I."/>
            <person name="de Melo A.G."/>
            <person name="Ramos R.T."/>
            <person name="Leao P.N."/>
            <person name="Silva A."/>
            <person name="Fiore M.F."/>
            <person name="Schneider M.P."/>
        </authorList>
    </citation>
    <scope>NUCLEOTIDE SEQUENCE [LARGE SCALE GENOMIC DNA]</scope>
    <source>
        <strain evidence="10 11">CENA21</strain>
    </source>
</reference>
<dbReference type="EMBL" id="CP012036">
    <property type="protein sequence ID" value="ALF55598.1"/>
    <property type="molecule type" value="Genomic_DNA"/>
</dbReference>
<dbReference type="NCBIfam" id="NF002204">
    <property type="entry name" value="PRK01077.1"/>
    <property type="match status" value="1"/>
</dbReference>
<dbReference type="SUPFAM" id="SSF52540">
    <property type="entry name" value="P-loop containing nucleoside triphosphate hydrolases"/>
    <property type="match status" value="1"/>
</dbReference>
<dbReference type="PROSITE" id="PS51274">
    <property type="entry name" value="GATASE_COBBQ"/>
    <property type="match status" value="1"/>
</dbReference>
<comment type="catalytic activity">
    <reaction evidence="7">
        <text>cob(II)yrinate + 2 L-glutamine + 2 ATP + 2 H2O = cob(II)yrinate a,c diamide + 2 L-glutamate + 2 ADP + 2 phosphate + 2 H(+)</text>
        <dbReference type="Rhea" id="RHEA:26289"/>
        <dbReference type="ChEBI" id="CHEBI:15377"/>
        <dbReference type="ChEBI" id="CHEBI:15378"/>
        <dbReference type="ChEBI" id="CHEBI:29985"/>
        <dbReference type="ChEBI" id="CHEBI:30616"/>
        <dbReference type="ChEBI" id="CHEBI:43474"/>
        <dbReference type="ChEBI" id="CHEBI:58359"/>
        <dbReference type="ChEBI" id="CHEBI:58537"/>
        <dbReference type="ChEBI" id="CHEBI:58894"/>
        <dbReference type="ChEBI" id="CHEBI:456216"/>
        <dbReference type="EC" id="6.3.5.11"/>
    </reaction>
</comment>
<dbReference type="Pfam" id="PF07685">
    <property type="entry name" value="GATase_3"/>
    <property type="match status" value="1"/>
</dbReference>
<comment type="cofactor">
    <cofactor evidence="1 7">
        <name>Mg(2+)</name>
        <dbReference type="ChEBI" id="CHEBI:18420"/>
    </cofactor>
</comment>
<dbReference type="OrthoDB" id="9764035at2"/>
<comment type="pathway">
    <text evidence="7">Cofactor biosynthesis; adenosylcobalamin biosynthesis; cob(II)yrinate a,c-diamide from sirohydrochlorin (anaerobic route): step 10/10.</text>
</comment>
<dbReference type="NCBIfam" id="TIGR00379">
    <property type="entry name" value="cobB"/>
    <property type="match status" value="1"/>
</dbReference>
<feature type="site" description="Increases nucleophilicity of active site Cys" evidence="7">
    <location>
        <position position="444"/>
    </location>
</feature>
<proteinExistence type="inferred from homology"/>
<dbReference type="InterPro" id="IPR027417">
    <property type="entry name" value="P-loop_NTPase"/>
</dbReference>
<accession>A0A0M4SQ25</accession>
<dbReference type="AlphaFoldDB" id="A0A0M4SQ25"/>
<feature type="domain" description="CobQ/CobB/MinD/ParA nucleotide binding" evidence="8">
    <location>
        <begin position="3"/>
        <end position="195"/>
    </location>
</feature>
<evidence type="ECO:0000256" key="4">
    <source>
        <dbReference type="ARBA" id="ARBA00022840"/>
    </source>
</evidence>
<dbReference type="HAMAP" id="MF_00027">
    <property type="entry name" value="CobB_CbiA"/>
    <property type="match status" value="1"/>
</dbReference>
<comment type="miscellaneous">
    <text evidence="7">The a and c carboxylates of cobyrinate are activated for nucleophilic attack via formation of a phosphorylated intermediate by ATP. CbiA catalyzes first the amidation of the c-carboxylate, and then that of the a-carboxylate.</text>
</comment>
<keyword evidence="4 7" id="KW-0067">ATP-binding</keyword>
<dbReference type="InterPro" id="IPR002586">
    <property type="entry name" value="CobQ/CobB/MinD/ParA_Nub-bd_dom"/>
</dbReference>
<evidence type="ECO:0000313" key="11">
    <source>
        <dbReference type="Proteomes" id="UP000062645"/>
    </source>
</evidence>
<evidence type="ECO:0000256" key="5">
    <source>
        <dbReference type="ARBA" id="ARBA00022842"/>
    </source>
</evidence>
<sequence length="480" mass="53108">MALVIAGERSGVGKTTVTLTLLASLCRRGGQVQSFKVGPDYIDPMFHRYVTGLACRNLDPVLTSEAYVQQCFAHHSQASEYALVEGVMGLFDGIGSREENTLHPFTFASTAHIAKLLDLPVVLVIDCSRLSGSVAAIAHGYCTFDPKIKIAGLVLNRVGSDRHLSLLKDALKSLQLPILGVLRRQDNITIPDRHLGLVPTAELSELDAVIERLADLGDTCFDWQSLLPLLRQKGDKGDKEDKGENNPGCLGKSSSVVRVAVACDRAFNFYYQDNLDLLQKLGAELVFWSPLEDAELPRNIQGMYFGGGFPEVFAQQLTKNINVLQAVKTAIIQGIPTIAECGGLMYLCREIIDFEGKSYPMVGIIPTSACMDKRLTLGYRRAVALQDSLLVNAGTNVYGHEFHRSTLKANSRQPLFDTYRYDCDENMGFEGWNLPINLHASYIHLHWGSNGEIPQRFLQQCQSYSVSHSSEVLTRIINRR</sequence>
<evidence type="ECO:0000259" key="9">
    <source>
        <dbReference type="Pfam" id="PF07685"/>
    </source>
</evidence>
<keyword evidence="5 7" id="KW-0460">Magnesium</keyword>
<feature type="domain" description="CobB/CobQ-like glutamine amidotransferase" evidence="9">
    <location>
        <begin position="258"/>
        <end position="450"/>
    </location>
</feature>
<dbReference type="PANTHER" id="PTHR43873">
    <property type="entry name" value="COBYRINATE A,C-DIAMIDE SYNTHASE"/>
    <property type="match status" value="1"/>
</dbReference>
<dbReference type="EC" id="6.3.5.11" evidence="7"/>
<comment type="function">
    <text evidence="7">Catalyzes the ATP-dependent amidation of the two carboxylate groups at positions a and c of cobyrinate, using either L-glutamine or ammonia as the nitrogen source.</text>
</comment>
<name>A0A0M4SQ25_9NOSO</name>
<dbReference type="GO" id="GO:0009236">
    <property type="term" value="P:cobalamin biosynthetic process"/>
    <property type="evidence" value="ECO:0007669"/>
    <property type="project" value="UniProtKB-UniRule"/>
</dbReference>
<evidence type="ECO:0000313" key="10">
    <source>
        <dbReference type="EMBL" id="ALF55598.1"/>
    </source>
</evidence>
<dbReference type="InterPro" id="IPR011698">
    <property type="entry name" value="GATase_3"/>
</dbReference>
<evidence type="ECO:0000256" key="6">
    <source>
        <dbReference type="ARBA" id="ARBA00022962"/>
    </source>
</evidence>
<keyword evidence="7" id="KW-0169">Cobalamin biosynthesis</keyword>
<reference evidence="11" key="1">
    <citation type="submission" date="2015-07" db="EMBL/GenBank/DDBJ databases">
        <title>Genome Of Nitrogen-Fixing Cyanobacterium Nostoc piscinale CENA21 From Solimoes/Amazon River Floodplain Sediments And Comparative Genomics To Uncover Biosynthetic Natural Products Potential.</title>
        <authorList>
            <person name="Leao T.F."/>
            <person name="Leao P.N."/>
            <person name="Guimaraes P.I."/>
            <person name="de Melo A.G.C."/>
            <person name="Ramos R.T.J."/>
            <person name="Silva A."/>
            <person name="Fiore M.F."/>
            <person name="Schneider M.P.C."/>
        </authorList>
    </citation>
    <scope>NUCLEOTIDE SEQUENCE [LARGE SCALE GENOMIC DNA]</scope>
    <source>
        <strain evidence="11">CENA21</strain>
    </source>
</reference>
<dbReference type="InterPro" id="IPR029062">
    <property type="entry name" value="Class_I_gatase-like"/>
</dbReference>
<dbReference type="RefSeq" id="WP_062296901.1">
    <property type="nucleotide sequence ID" value="NZ_CP012036.1"/>
</dbReference>
<dbReference type="UniPathway" id="UPA00148">
    <property type="reaction ID" value="UER00231"/>
</dbReference>
<dbReference type="Pfam" id="PF01656">
    <property type="entry name" value="CbiA"/>
    <property type="match status" value="1"/>
</dbReference>
<keyword evidence="3 7" id="KW-0547">Nucleotide-binding</keyword>
<feature type="active site" description="Nucleophile" evidence="7">
    <location>
        <position position="341"/>
    </location>
</feature>
<dbReference type="STRING" id="224013.ACX27_26570"/>
<dbReference type="PANTHER" id="PTHR43873:SF1">
    <property type="entry name" value="COBYRINATE A,C-DIAMIDE SYNTHASE"/>
    <property type="match status" value="1"/>
</dbReference>